<dbReference type="GO" id="GO:0004364">
    <property type="term" value="F:glutathione transferase activity"/>
    <property type="evidence" value="ECO:0007669"/>
    <property type="project" value="TreeGrafter"/>
</dbReference>
<evidence type="ECO:0000313" key="4">
    <source>
        <dbReference type="EMBL" id="ENV91882.1"/>
    </source>
</evidence>
<evidence type="ECO:0000256" key="1">
    <source>
        <dbReference type="ARBA" id="ARBA00010007"/>
    </source>
</evidence>
<dbReference type="Proteomes" id="UP000013251">
    <property type="component" value="Unassembled WGS sequence"/>
</dbReference>
<protein>
    <submittedName>
        <fullName evidence="4">Maleylacetoacetate isomerase</fullName>
    </submittedName>
</protein>
<dbReference type="Pfam" id="PF14497">
    <property type="entry name" value="GST_C_3"/>
    <property type="match status" value="1"/>
</dbReference>
<dbReference type="FunFam" id="1.20.1050.10:FF:000017">
    <property type="entry name" value="Maleylacetoacetate isomerase"/>
    <property type="match status" value="1"/>
</dbReference>
<dbReference type="OrthoDB" id="509852at2"/>
<dbReference type="NCBIfam" id="TIGR01262">
    <property type="entry name" value="maiA"/>
    <property type="match status" value="1"/>
</dbReference>
<dbReference type="SFLD" id="SFLDG00358">
    <property type="entry name" value="Main_(cytGST)"/>
    <property type="match status" value="1"/>
</dbReference>
<dbReference type="InterPro" id="IPR010987">
    <property type="entry name" value="Glutathione-S-Trfase_C-like"/>
</dbReference>
<dbReference type="SFLD" id="SFLDS00019">
    <property type="entry name" value="Glutathione_Transferase_(cytos"/>
    <property type="match status" value="1"/>
</dbReference>
<dbReference type="InterPro" id="IPR034330">
    <property type="entry name" value="GST_Zeta_C"/>
</dbReference>
<dbReference type="GO" id="GO:0005737">
    <property type="term" value="C:cytoplasm"/>
    <property type="evidence" value="ECO:0007669"/>
    <property type="project" value="InterPro"/>
</dbReference>
<dbReference type="HOGENOM" id="CLU_011226_20_1_6"/>
<comment type="caution">
    <text evidence="4">The sequence shown here is derived from an EMBL/GenBank/DDBJ whole genome shotgun (WGS) entry which is preliminary data.</text>
</comment>
<comment type="similarity">
    <text evidence="1">Belongs to the GST superfamily. Zeta family.</text>
</comment>
<evidence type="ECO:0000259" key="2">
    <source>
        <dbReference type="PROSITE" id="PS50404"/>
    </source>
</evidence>
<dbReference type="GO" id="GO:0016034">
    <property type="term" value="F:maleylacetoacetate isomerase activity"/>
    <property type="evidence" value="ECO:0007669"/>
    <property type="project" value="TreeGrafter"/>
</dbReference>
<dbReference type="SUPFAM" id="SSF52833">
    <property type="entry name" value="Thioredoxin-like"/>
    <property type="match status" value="1"/>
</dbReference>
<feature type="domain" description="GST N-terminal" evidence="2">
    <location>
        <begin position="1"/>
        <end position="80"/>
    </location>
</feature>
<organism evidence="4 5">
    <name type="scientific">Acinetobacter bereziniae LMG 1003 = CIP 70.12</name>
    <dbReference type="NCBI Taxonomy" id="981324"/>
    <lineage>
        <taxon>Bacteria</taxon>
        <taxon>Pseudomonadati</taxon>
        <taxon>Pseudomonadota</taxon>
        <taxon>Gammaproteobacteria</taxon>
        <taxon>Moraxellales</taxon>
        <taxon>Moraxellaceae</taxon>
        <taxon>Acinetobacter</taxon>
    </lineage>
</organism>
<dbReference type="Gene3D" id="1.20.1050.10">
    <property type="match status" value="1"/>
</dbReference>
<gene>
    <name evidence="4" type="ORF">F938_03014</name>
</gene>
<dbReference type="InterPro" id="IPR036282">
    <property type="entry name" value="Glutathione-S-Trfase_C_sf"/>
</dbReference>
<dbReference type="PANTHER" id="PTHR42673:SF21">
    <property type="entry name" value="GLUTATHIONE S-TRANSFERASE YFCF"/>
    <property type="match status" value="1"/>
</dbReference>
<name>N9D154_ACIBZ</name>
<keyword evidence="4" id="KW-0413">Isomerase</keyword>
<dbReference type="GO" id="GO:0006749">
    <property type="term" value="P:glutathione metabolic process"/>
    <property type="evidence" value="ECO:0007669"/>
    <property type="project" value="TreeGrafter"/>
</dbReference>
<dbReference type="InterPro" id="IPR005955">
    <property type="entry name" value="GST_Zeta"/>
</dbReference>
<dbReference type="CDD" id="cd03191">
    <property type="entry name" value="GST_C_Zeta"/>
    <property type="match status" value="1"/>
</dbReference>
<sequence>MKLYSYFRSSAAYRVRIALNLKQLDYVIQPVHLLKNEHQQESYIALNPSQLVPSLINQDQSFIQSLNILEYLEERYPSLPLLPTDLVERAKIRAFSQTIACDIHPLDNLRVLKYLKHELAVNDEQKSQWYQHWIIEGFKSLEMQLKDSNGQFCFGTQATFADCCLIPQVYNAKRFNVDLSDFPKIQSIDQHCLSLPAFLRAIPEQQPDWE</sequence>
<dbReference type="Pfam" id="PF02798">
    <property type="entry name" value="GST_N"/>
    <property type="match status" value="1"/>
</dbReference>
<dbReference type="PANTHER" id="PTHR42673">
    <property type="entry name" value="MALEYLACETOACETATE ISOMERASE"/>
    <property type="match status" value="1"/>
</dbReference>
<proteinExistence type="inferred from homology"/>
<dbReference type="PATRIC" id="fig|1217650.3.peg.2959"/>
<dbReference type="CDD" id="cd03042">
    <property type="entry name" value="GST_N_Zeta"/>
    <property type="match status" value="1"/>
</dbReference>
<dbReference type="PROSITE" id="PS50405">
    <property type="entry name" value="GST_CTER"/>
    <property type="match status" value="1"/>
</dbReference>
<dbReference type="PROSITE" id="PS50404">
    <property type="entry name" value="GST_NTER"/>
    <property type="match status" value="1"/>
</dbReference>
<dbReference type="InterPro" id="IPR040079">
    <property type="entry name" value="Glutathione_S-Trfase"/>
</dbReference>
<dbReference type="Gene3D" id="3.40.30.10">
    <property type="entry name" value="Glutaredoxin"/>
    <property type="match status" value="1"/>
</dbReference>
<evidence type="ECO:0000259" key="3">
    <source>
        <dbReference type="PROSITE" id="PS50405"/>
    </source>
</evidence>
<dbReference type="InterPro" id="IPR034333">
    <property type="entry name" value="GST_Zeta_N"/>
</dbReference>
<dbReference type="InterPro" id="IPR004046">
    <property type="entry name" value="GST_C"/>
</dbReference>
<dbReference type="AlphaFoldDB" id="N9D154"/>
<dbReference type="EMBL" id="APQG01000037">
    <property type="protein sequence ID" value="ENV91882.1"/>
    <property type="molecule type" value="Genomic_DNA"/>
</dbReference>
<evidence type="ECO:0000313" key="5">
    <source>
        <dbReference type="Proteomes" id="UP000013251"/>
    </source>
</evidence>
<dbReference type="GO" id="GO:0006559">
    <property type="term" value="P:L-phenylalanine catabolic process"/>
    <property type="evidence" value="ECO:0007669"/>
    <property type="project" value="TreeGrafter"/>
</dbReference>
<feature type="domain" description="GST C-terminal" evidence="3">
    <location>
        <begin position="85"/>
        <end position="210"/>
    </location>
</feature>
<dbReference type="InterPro" id="IPR036249">
    <property type="entry name" value="Thioredoxin-like_sf"/>
</dbReference>
<dbReference type="RefSeq" id="WP_005032984.1">
    <property type="nucleotide sequence ID" value="NZ_KB849756.1"/>
</dbReference>
<accession>N9D154</accession>
<dbReference type="InterPro" id="IPR004045">
    <property type="entry name" value="Glutathione_S-Trfase_N"/>
</dbReference>
<dbReference type="SUPFAM" id="SSF47616">
    <property type="entry name" value="GST C-terminal domain-like"/>
    <property type="match status" value="1"/>
</dbReference>
<keyword evidence="5" id="KW-1185">Reference proteome</keyword>
<reference evidence="4 5" key="1">
    <citation type="submission" date="2013-02" db="EMBL/GenBank/DDBJ databases">
        <title>The Genome Sequence of Acinetobacter bereziniae CIP 70.12.</title>
        <authorList>
            <consortium name="The Broad Institute Genome Sequencing Platform"/>
            <consortium name="The Broad Institute Genome Sequencing Center for Infectious Disease"/>
            <person name="Cerqueira G."/>
            <person name="Feldgarden M."/>
            <person name="Courvalin P."/>
            <person name="Perichon B."/>
            <person name="Grillot-Courvalin C."/>
            <person name="Clermont D."/>
            <person name="Rocha E."/>
            <person name="Yoon E.-J."/>
            <person name="Nemec A."/>
            <person name="Walker B."/>
            <person name="Young S.K."/>
            <person name="Zeng Q."/>
            <person name="Gargeya S."/>
            <person name="Fitzgerald M."/>
            <person name="Haas B."/>
            <person name="Abouelleil A."/>
            <person name="Alvarado L."/>
            <person name="Arachchi H.M."/>
            <person name="Berlin A.M."/>
            <person name="Chapman S.B."/>
            <person name="Dewar J."/>
            <person name="Goldberg J."/>
            <person name="Griggs A."/>
            <person name="Gujja S."/>
            <person name="Hansen M."/>
            <person name="Howarth C."/>
            <person name="Imamovic A."/>
            <person name="Larimer J."/>
            <person name="McCowan C."/>
            <person name="Murphy C."/>
            <person name="Neiman D."/>
            <person name="Pearson M."/>
            <person name="Priest M."/>
            <person name="Roberts A."/>
            <person name="Saif S."/>
            <person name="Shea T."/>
            <person name="Sisk P."/>
            <person name="Sykes S."/>
            <person name="Wortman J."/>
            <person name="Nusbaum C."/>
            <person name="Birren B."/>
        </authorList>
    </citation>
    <scope>NUCLEOTIDE SEQUENCE [LARGE SCALE GENOMIC DNA]</scope>
    <source>
        <strain evidence="4 5">CIP 70.12</strain>
    </source>
</reference>